<keyword evidence="6 7" id="KW-0472">Membrane</keyword>
<comment type="caution">
    <text evidence="9">The sequence shown here is derived from an EMBL/GenBank/DDBJ whole genome shotgun (WGS) entry which is preliminary data.</text>
</comment>
<dbReference type="Gene3D" id="1.10.3720.10">
    <property type="entry name" value="MetI-like"/>
    <property type="match status" value="1"/>
</dbReference>
<reference evidence="9 10" key="1">
    <citation type="submission" date="2020-05" db="EMBL/GenBank/DDBJ databases">
        <title>Nakamurella sp. DB0629 isolated from air conditioner.</title>
        <authorList>
            <person name="Kim D.H."/>
            <person name="Kim D.-U."/>
        </authorList>
    </citation>
    <scope>NUCLEOTIDE SEQUENCE [LARGE SCALE GENOMIC DNA]</scope>
    <source>
        <strain evidence="9 10">DB0629</strain>
    </source>
</reference>
<proteinExistence type="inferred from homology"/>
<keyword evidence="5 7" id="KW-1133">Transmembrane helix</keyword>
<evidence type="ECO:0000313" key="10">
    <source>
        <dbReference type="Proteomes" id="UP000562984"/>
    </source>
</evidence>
<feature type="transmembrane region" description="Helical" evidence="7">
    <location>
        <begin position="263"/>
        <end position="286"/>
    </location>
</feature>
<organism evidence="9 10">
    <name type="scientific">Nakamurella aerolata</name>
    <dbReference type="NCBI Taxonomy" id="1656892"/>
    <lineage>
        <taxon>Bacteria</taxon>
        <taxon>Bacillati</taxon>
        <taxon>Actinomycetota</taxon>
        <taxon>Actinomycetes</taxon>
        <taxon>Nakamurellales</taxon>
        <taxon>Nakamurellaceae</taxon>
        <taxon>Nakamurella</taxon>
    </lineage>
</organism>
<dbReference type="PANTHER" id="PTHR30193:SF37">
    <property type="entry name" value="INNER MEMBRANE ABC TRANSPORTER PERMEASE PROTEIN YCJO"/>
    <property type="match status" value="1"/>
</dbReference>
<gene>
    <name evidence="9" type="ORF">HKD39_10245</name>
</gene>
<feature type="domain" description="ABC transmembrane type-1" evidence="8">
    <location>
        <begin position="75"/>
        <end position="285"/>
    </location>
</feature>
<evidence type="ECO:0000256" key="1">
    <source>
        <dbReference type="ARBA" id="ARBA00004651"/>
    </source>
</evidence>
<sequence>MHSTPKHLRSNLTAFLMIAPLLILLAIFVIWPLVYAFYLSGYETYYNRPAEFVGLDFYKFVLTDPLFWSALWVGLKYSLLVVPTILVLSLLLASFIKTLSGKMAAILKTTVYVPAVVSVVLTGLVFVFMYQDSGVVNAFVGMFGIEPVAWLNNDSTVLAAISVPGIWLGFGISTLIMLAALLDIPESYYEAASLEGANWFQRTWYITIPMLKNVFLYLLVTGFTLAMQEYLIPLIMTNGGPVNATTTTNLFIFNQFRDTSAFAFTYSITAALILFVVLGLLSLLIFKAIKSDKAVDG</sequence>
<dbReference type="Proteomes" id="UP000562984">
    <property type="component" value="Unassembled WGS sequence"/>
</dbReference>
<keyword evidence="4 7" id="KW-0812">Transmembrane</keyword>
<accession>A0A849AAD8</accession>
<dbReference type="GO" id="GO:0055085">
    <property type="term" value="P:transmembrane transport"/>
    <property type="evidence" value="ECO:0007669"/>
    <property type="project" value="InterPro"/>
</dbReference>
<dbReference type="CDD" id="cd06261">
    <property type="entry name" value="TM_PBP2"/>
    <property type="match status" value="1"/>
</dbReference>
<evidence type="ECO:0000256" key="7">
    <source>
        <dbReference type="RuleBase" id="RU363032"/>
    </source>
</evidence>
<evidence type="ECO:0000259" key="8">
    <source>
        <dbReference type="PROSITE" id="PS50928"/>
    </source>
</evidence>
<keyword evidence="2 7" id="KW-0813">Transport</keyword>
<comment type="similarity">
    <text evidence="7">Belongs to the binding-protein-dependent transport system permease family.</text>
</comment>
<evidence type="ECO:0000256" key="3">
    <source>
        <dbReference type="ARBA" id="ARBA00022475"/>
    </source>
</evidence>
<keyword evidence="3" id="KW-1003">Cell membrane</keyword>
<dbReference type="EMBL" id="JABEND010000005">
    <property type="protein sequence ID" value="NNG36088.1"/>
    <property type="molecule type" value="Genomic_DNA"/>
</dbReference>
<evidence type="ECO:0000256" key="6">
    <source>
        <dbReference type="ARBA" id="ARBA00023136"/>
    </source>
</evidence>
<feature type="transmembrane region" description="Helical" evidence="7">
    <location>
        <begin position="12"/>
        <end position="38"/>
    </location>
</feature>
<name>A0A849AAD8_9ACTN</name>
<evidence type="ECO:0000313" key="9">
    <source>
        <dbReference type="EMBL" id="NNG36088.1"/>
    </source>
</evidence>
<dbReference type="InterPro" id="IPR051393">
    <property type="entry name" value="ABC_transporter_permease"/>
</dbReference>
<dbReference type="InterPro" id="IPR000515">
    <property type="entry name" value="MetI-like"/>
</dbReference>
<evidence type="ECO:0000256" key="4">
    <source>
        <dbReference type="ARBA" id="ARBA00022692"/>
    </source>
</evidence>
<keyword evidence="10" id="KW-1185">Reference proteome</keyword>
<evidence type="ECO:0000256" key="5">
    <source>
        <dbReference type="ARBA" id="ARBA00022989"/>
    </source>
</evidence>
<dbReference type="AlphaFoldDB" id="A0A849AAD8"/>
<dbReference type="PROSITE" id="PS50928">
    <property type="entry name" value="ABC_TM1"/>
    <property type="match status" value="1"/>
</dbReference>
<dbReference type="GO" id="GO:0005886">
    <property type="term" value="C:plasma membrane"/>
    <property type="evidence" value="ECO:0007669"/>
    <property type="project" value="UniProtKB-SubCell"/>
</dbReference>
<dbReference type="InterPro" id="IPR035906">
    <property type="entry name" value="MetI-like_sf"/>
</dbReference>
<evidence type="ECO:0000256" key="2">
    <source>
        <dbReference type="ARBA" id="ARBA00022448"/>
    </source>
</evidence>
<feature type="transmembrane region" description="Helical" evidence="7">
    <location>
        <begin position="77"/>
        <end position="99"/>
    </location>
</feature>
<dbReference type="Pfam" id="PF00528">
    <property type="entry name" value="BPD_transp_1"/>
    <property type="match status" value="1"/>
</dbReference>
<feature type="transmembrane region" description="Helical" evidence="7">
    <location>
        <begin position="111"/>
        <end position="130"/>
    </location>
</feature>
<protein>
    <submittedName>
        <fullName evidence="9">Sugar ABC transporter permease</fullName>
    </submittedName>
</protein>
<dbReference type="PANTHER" id="PTHR30193">
    <property type="entry name" value="ABC TRANSPORTER PERMEASE PROTEIN"/>
    <property type="match status" value="1"/>
</dbReference>
<feature type="transmembrane region" description="Helical" evidence="7">
    <location>
        <begin position="203"/>
        <end position="226"/>
    </location>
</feature>
<feature type="transmembrane region" description="Helical" evidence="7">
    <location>
        <begin position="157"/>
        <end position="182"/>
    </location>
</feature>
<dbReference type="SUPFAM" id="SSF161098">
    <property type="entry name" value="MetI-like"/>
    <property type="match status" value="1"/>
</dbReference>
<comment type="subcellular location">
    <subcellularLocation>
        <location evidence="1 7">Cell membrane</location>
        <topology evidence="1 7">Multi-pass membrane protein</topology>
    </subcellularLocation>
</comment>